<sequence length="105" mass="12090">MTEIIEIGKIFATTDYNYFKKLIGNRNVEKYAKLKENIERDGQLVPVVVNEKQEVLDGQHRIAILKELQRPVEFVVKKGGNFSSVISMNTAQKKLGYERVRQGFC</sequence>
<dbReference type="EMBL" id="FOGM01000014">
    <property type="protein sequence ID" value="SES04030.1"/>
    <property type="molecule type" value="Genomic_DNA"/>
</dbReference>
<name>A0A1H9U394_9STRE</name>
<dbReference type="AlphaFoldDB" id="A0A1H9U394"/>
<organism evidence="1 2">
    <name type="scientific">Streptococcus gallolyticus</name>
    <dbReference type="NCBI Taxonomy" id="315405"/>
    <lineage>
        <taxon>Bacteria</taxon>
        <taxon>Bacillati</taxon>
        <taxon>Bacillota</taxon>
        <taxon>Bacilli</taxon>
        <taxon>Lactobacillales</taxon>
        <taxon>Streptococcaceae</taxon>
        <taxon>Streptococcus</taxon>
    </lineage>
</organism>
<dbReference type="RefSeq" id="WP_074628049.1">
    <property type="nucleotide sequence ID" value="NZ_FOGM01000014.1"/>
</dbReference>
<evidence type="ECO:0000313" key="2">
    <source>
        <dbReference type="Proteomes" id="UP000182712"/>
    </source>
</evidence>
<dbReference type="Gene3D" id="3.90.1530.10">
    <property type="entry name" value="Conserved hypothetical protein from pyrococcus furiosus pfu- 392566-001, ParB domain"/>
    <property type="match status" value="1"/>
</dbReference>
<gene>
    <name evidence="1" type="ORF">SAMN04487840_11472</name>
</gene>
<accession>A0A1H9U394</accession>
<evidence type="ECO:0000313" key="1">
    <source>
        <dbReference type="EMBL" id="SES04030.1"/>
    </source>
</evidence>
<protein>
    <submittedName>
        <fullName evidence="1">ParB-like nuclease domain-containing protein</fullName>
    </submittedName>
</protein>
<dbReference type="Proteomes" id="UP000182712">
    <property type="component" value="Unassembled WGS sequence"/>
</dbReference>
<reference evidence="1 2" key="1">
    <citation type="submission" date="2016-10" db="EMBL/GenBank/DDBJ databases">
        <authorList>
            <person name="de Groot N.N."/>
        </authorList>
    </citation>
    <scope>NUCLEOTIDE SEQUENCE [LARGE SCALE GENOMIC DNA]</scope>
    <source>
        <strain evidence="1 2">VTM2R47</strain>
    </source>
</reference>
<proteinExistence type="predicted"/>
<dbReference type="SUPFAM" id="SSF110849">
    <property type="entry name" value="ParB/Sulfiredoxin"/>
    <property type="match status" value="1"/>
</dbReference>
<dbReference type="InterPro" id="IPR036086">
    <property type="entry name" value="ParB/Sulfiredoxin_sf"/>
</dbReference>